<keyword evidence="1" id="KW-0812">Transmembrane</keyword>
<comment type="caution">
    <text evidence="2">The sequence shown here is derived from an EMBL/GenBank/DDBJ whole genome shotgun (WGS) entry which is preliminary data.</text>
</comment>
<keyword evidence="1" id="KW-0472">Membrane</keyword>
<evidence type="ECO:0000256" key="1">
    <source>
        <dbReference type="SAM" id="Phobius"/>
    </source>
</evidence>
<gene>
    <name evidence="2" type="ORF">B0T14DRAFT_527383</name>
</gene>
<organism evidence="2 3">
    <name type="scientific">Immersiella caudata</name>
    <dbReference type="NCBI Taxonomy" id="314043"/>
    <lineage>
        <taxon>Eukaryota</taxon>
        <taxon>Fungi</taxon>
        <taxon>Dikarya</taxon>
        <taxon>Ascomycota</taxon>
        <taxon>Pezizomycotina</taxon>
        <taxon>Sordariomycetes</taxon>
        <taxon>Sordariomycetidae</taxon>
        <taxon>Sordariales</taxon>
        <taxon>Lasiosphaeriaceae</taxon>
        <taxon>Immersiella</taxon>
    </lineage>
</organism>
<evidence type="ECO:0000313" key="3">
    <source>
        <dbReference type="Proteomes" id="UP001175000"/>
    </source>
</evidence>
<feature type="transmembrane region" description="Helical" evidence="1">
    <location>
        <begin position="6"/>
        <end position="30"/>
    </location>
</feature>
<evidence type="ECO:0000313" key="2">
    <source>
        <dbReference type="EMBL" id="KAK0613960.1"/>
    </source>
</evidence>
<feature type="transmembrane region" description="Helical" evidence="1">
    <location>
        <begin position="42"/>
        <end position="60"/>
    </location>
</feature>
<keyword evidence="3" id="KW-1185">Reference proteome</keyword>
<dbReference type="EMBL" id="JAULSU010000006">
    <property type="protein sequence ID" value="KAK0613960.1"/>
    <property type="molecule type" value="Genomic_DNA"/>
</dbReference>
<dbReference type="Proteomes" id="UP001175000">
    <property type="component" value="Unassembled WGS sequence"/>
</dbReference>
<sequence length="141" mass="15822">MWRLFWPGIGFLSLVLSITGAELIISWNHLKGVGQMDSTGQLIPVILGGGLLWATLLEWGRSDENATRFLGLILDACSWAANLLRIKRLINRNSHGPLDGDEGAVPVPQRQRRVPHGYLVKMKQLSMPGRPSRLMELSWQR</sequence>
<name>A0AA39WEJ4_9PEZI</name>
<protein>
    <submittedName>
        <fullName evidence="2">Uncharacterized protein</fullName>
    </submittedName>
</protein>
<proteinExistence type="predicted"/>
<keyword evidence="1" id="KW-1133">Transmembrane helix</keyword>
<accession>A0AA39WEJ4</accession>
<dbReference type="AlphaFoldDB" id="A0AA39WEJ4"/>
<reference evidence="2" key="1">
    <citation type="submission" date="2023-06" db="EMBL/GenBank/DDBJ databases">
        <title>Genome-scale phylogeny and comparative genomics of the fungal order Sordariales.</title>
        <authorList>
            <consortium name="Lawrence Berkeley National Laboratory"/>
            <person name="Hensen N."/>
            <person name="Bonometti L."/>
            <person name="Westerberg I."/>
            <person name="Brannstrom I.O."/>
            <person name="Guillou S."/>
            <person name="Cros-Aarteil S."/>
            <person name="Calhoun S."/>
            <person name="Haridas S."/>
            <person name="Kuo A."/>
            <person name="Mondo S."/>
            <person name="Pangilinan J."/>
            <person name="Riley R."/>
            <person name="Labutti K."/>
            <person name="Andreopoulos B."/>
            <person name="Lipzen A."/>
            <person name="Chen C."/>
            <person name="Yanf M."/>
            <person name="Daum C."/>
            <person name="Ng V."/>
            <person name="Clum A."/>
            <person name="Steindorff A."/>
            <person name="Ohm R."/>
            <person name="Martin F."/>
            <person name="Silar P."/>
            <person name="Natvig D."/>
            <person name="Lalanne C."/>
            <person name="Gautier V."/>
            <person name="Ament-Velasquez S.L."/>
            <person name="Kruys A."/>
            <person name="Hutchinson M.I."/>
            <person name="Powell A.J."/>
            <person name="Barry K."/>
            <person name="Miller A.N."/>
            <person name="Grigoriev I.V."/>
            <person name="Debuchy R."/>
            <person name="Gladieux P."/>
            <person name="Thoren M.H."/>
            <person name="Johannesson H."/>
        </authorList>
    </citation>
    <scope>NUCLEOTIDE SEQUENCE</scope>
    <source>
        <strain evidence="2">CBS 606.72</strain>
    </source>
</reference>